<evidence type="ECO:0000313" key="2">
    <source>
        <dbReference type="EMBL" id="KAL0259826.1"/>
    </source>
</evidence>
<proteinExistence type="predicted"/>
<name>A0ABR3CGR3_9PEZI</name>
<feature type="compositionally biased region" description="Low complexity" evidence="1">
    <location>
        <begin position="20"/>
        <end position="32"/>
    </location>
</feature>
<comment type="caution">
    <text evidence="2">The sequence shown here is derived from an EMBL/GenBank/DDBJ whole genome shotgun (WGS) entry which is preliminary data.</text>
</comment>
<accession>A0ABR3CGR3</accession>
<organism evidence="2 3">
    <name type="scientific">Diplodia seriata</name>
    <dbReference type="NCBI Taxonomy" id="420778"/>
    <lineage>
        <taxon>Eukaryota</taxon>
        <taxon>Fungi</taxon>
        <taxon>Dikarya</taxon>
        <taxon>Ascomycota</taxon>
        <taxon>Pezizomycotina</taxon>
        <taxon>Dothideomycetes</taxon>
        <taxon>Dothideomycetes incertae sedis</taxon>
        <taxon>Botryosphaeriales</taxon>
        <taxon>Botryosphaeriaceae</taxon>
        <taxon>Diplodia</taxon>
    </lineage>
</organism>
<dbReference type="Proteomes" id="UP001430584">
    <property type="component" value="Unassembled WGS sequence"/>
</dbReference>
<evidence type="ECO:0000313" key="3">
    <source>
        <dbReference type="Proteomes" id="UP001430584"/>
    </source>
</evidence>
<feature type="compositionally biased region" description="Low complexity" evidence="1">
    <location>
        <begin position="117"/>
        <end position="134"/>
    </location>
</feature>
<keyword evidence="3" id="KW-1185">Reference proteome</keyword>
<evidence type="ECO:0000256" key="1">
    <source>
        <dbReference type="SAM" id="MobiDB-lite"/>
    </source>
</evidence>
<reference evidence="2 3" key="1">
    <citation type="submission" date="2024-02" db="EMBL/GenBank/DDBJ databases">
        <title>De novo assembly and annotation of 12 fungi associated with fruit tree decline syndrome in Ontario, Canada.</title>
        <authorList>
            <person name="Sulman M."/>
            <person name="Ellouze W."/>
            <person name="Ilyukhin E."/>
        </authorList>
    </citation>
    <scope>NUCLEOTIDE SEQUENCE [LARGE SCALE GENOMIC DNA]</scope>
    <source>
        <strain evidence="2 3">FDS-637</strain>
    </source>
</reference>
<sequence>MSSAISSGELEASLNNLKISTSSTSPSPSTSPGAGTTKLPSKNKPARKAVAESWEDEAASDSEGSGTETELDGGSTTSPVSVLNKHVGGGGTEGPLAPPPTPASPQFDGGHASTIDARFAAAQQRQQQQRAAAASMPTPNANSDGGPARRPEKTTSAASRMIAAGLGMRAPKRTDEEREYDRVMREKERKRREKEREEAANAKNREEEAKKAIWDD</sequence>
<gene>
    <name evidence="2" type="ORF">SLS55_005566</name>
</gene>
<feature type="compositionally biased region" description="Basic and acidic residues" evidence="1">
    <location>
        <begin position="172"/>
        <end position="187"/>
    </location>
</feature>
<feature type="compositionally biased region" description="Basic and acidic residues" evidence="1">
    <location>
        <begin position="194"/>
        <end position="216"/>
    </location>
</feature>
<dbReference type="EMBL" id="JAJVCZ030000005">
    <property type="protein sequence ID" value="KAL0259826.1"/>
    <property type="molecule type" value="Genomic_DNA"/>
</dbReference>
<evidence type="ECO:0008006" key="4">
    <source>
        <dbReference type="Google" id="ProtNLM"/>
    </source>
</evidence>
<protein>
    <recommendedName>
        <fullName evidence="4">Ubiquitin smt3</fullName>
    </recommendedName>
</protein>
<dbReference type="GeneID" id="92009651"/>
<feature type="region of interest" description="Disordered" evidence="1">
    <location>
        <begin position="16"/>
        <end position="216"/>
    </location>
</feature>
<dbReference type="RefSeq" id="XP_066632855.1">
    <property type="nucleotide sequence ID" value="XM_066777013.1"/>
</dbReference>